<name>A0A1G1VZZ7_9BACT</name>
<dbReference type="AlphaFoldDB" id="A0A1G1VZZ7"/>
<keyword evidence="1" id="KW-0472">Membrane</keyword>
<dbReference type="EMBL" id="MHCN01000019">
    <property type="protein sequence ID" value="OGY20963.1"/>
    <property type="molecule type" value="Genomic_DNA"/>
</dbReference>
<feature type="transmembrane region" description="Helical" evidence="1">
    <location>
        <begin position="50"/>
        <end position="74"/>
    </location>
</feature>
<accession>A0A1G1VZZ7</accession>
<dbReference type="Proteomes" id="UP000176299">
    <property type="component" value="Unassembled WGS sequence"/>
</dbReference>
<reference evidence="2 3" key="1">
    <citation type="journal article" date="2016" name="Nat. Commun.">
        <title>Thousands of microbial genomes shed light on interconnected biogeochemical processes in an aquifer system.</title>
        <authorList>
            <person name="Anantharaman K."/>
            <person name="Brown C.T."/>
            <person name="Hug L.A."/>
            <person name="Sharon I."/>
            <person name="Castelle C.J."/>
            <person name="Probst A.J."/>
            <person name="Thomas B.C."/>
            <person name="Singh A."/>
            <person name="Wilkins M.J."/>
            <person name="Karaoz U."/>
            <person name="Brodie E.L."/>
            <person name="Williams K.H."/>
            <person name="Hubbard S.S."/>
            <person name="Banfield J.F."/>
        </authorList>
    </citation>
    <scope>NUCLEOTIDE SEQUENCE [LARGE SCALE GENOMIC DNA]</scope>
</reference>
<organism evidence="2 3">
    <name type="scientific">Candidatus Woykebacteria bacterium GWA1_44_8</name>
    <dbReference type="NCBI Taxonomy" id="1802591"/>
    <lineage>
        <taxon>Bacteria</taxon>
        <taxon>Candidatus Woykeibacteriota</taxon>
    </lineage>
</organism>
<evidence type="ECO:0000256" key="1">
    <source>
        <dbReference type="SAM" id="Phobius"/>
    </source>
</evidence>
<comment type="caution">
    <text evidence="2">The sequence shown here is derived from an EMBL/GenBank/DDBJ whole genome shotgun (WGS) entry which is preliminary data.</text>
</comment>
<proteinExistence type="predicted"/>
<feature type="transmembrane region" description="Helical" evidence="1">
    <location>
        <begin position="81"/>
        <end position="99"/>
    </location>
</feature>
<gene>
    <name evidence="2" type="ORF">A2113_01510</name>
</gene>
<keyword evidence="1" id="KW-0812">Transmembrane</keyword>
<evidence type="ECO:0000313" key="2">
    <source>
        <dbReference type="EMBL" id="OGY20963.1"/>
    </source>
</evidence>
<protein>
    <submittedName>
        <fullName evidence="2">Uncharacterized protein</fullName>
    </submittedName>
</protein>
<evidence type="ECO:0000313" key="3">
    <source>
        <dbReference type="Proteomes" id="UP000176299"/>
    </source>
</evidence>
<keyword evidence="1" id="KW-1133">Transmembrane helix</keyword>
<sequence length="111" mass="11918">MMPKTRLGKWSIRLIIALFLSLGLFILLIASGLGEKGADTLDLSDPLTIILLLPLLVAGAAGIAAFFTGIISIWRHKERSILVFAATAIGLYILFFSLGETLSTVGILPQH</sequence>